<reference evidence="2" key="1">
    <citation type="submission" date="2019-08" db="EMBL/GenBank/DDBJ databases">
        <title>The genome of the North American firefly Photinus pyralis.</title>
        <authorList>
            <consortium name="Photinus pyralis genome working group"/>
            <person name="Fallon T.R."/>
            <person name="Sander Lower S.E."/>
            <person name="Weng J.-K."/>
        </authorList>
    </citation>
    <scope>NUCLEOTIDE SEQUENCE</scope>
    <source>
        <strain evidence="2">TRF0915ILg1</strain>
        <tissue evidence="2">Whole body</tissue>
    </source>
</reference>
<accession>A0A8K0D8T9</accession>
<gene>
    <name evidence="2" type="ORF">ILUMI_07175</name>
</gene>
<feature type="signal peptide" evidence="1">
    <location>
        <begin position="1"/>
        <end position="16"/>
    </location>
</feature>
<evidence type="ECO:0000313" key="3">
    <source>
        <dbReference type="Proteomes" id="UP000801492"/>
    </source>
</evidence>
<organism evidence="2 3">
    <name type="scientific">Ignelater luminosus</name>
    <name type="common">Cucubano</name>
    <name type="synonym">Pyrophorus luminosus</name>
    <dbReference type="NCBI Taxonomy" id="2038154"/>
    <lineage>
        <taxon>Eukaryota</taxon>
        <taxon>Metazoa</taxon>
        <taxon>Ecdysozoa</taxon>
        <taxon>Arthropoda</taxon>
        <taxon>Hexapoda</taxon>
        <taxon>Insecta</taxon>
        <taxon>Pterygota</taxon>
        <taxon>Neoptera</taxon>
        <taxon>Endopterygota</taxon>
        <taxon>Coleoptera</taxon>
        <taxon>Polyphaga</taxon>
        <taxon>Elateriformia</taxon>
        <taxon>Elateroidea</taxon>
        <taxon>Elateridae</taxon>
        <taxon>Agrypninae</taxon>
        <taxon>Pyrophorini</taxon>
        <taxon>Ignelater</taxon>
    </lineage>
</organism>
<dbReference type="EMBL" id="VTPC01003132">
    <property type="protein sequence ID" value="KAF2899001.1"/>
    <property type="molecule type" value="Genomic_DNA"/>
</dbReference>
<name>A0A8K0D8T9_IGNLU</name>
<sequence length="289" mass="32941">MERMLLMFVTASFIKCDWVEIPQSPVVIEKGTKRLDFTSYILTTTSTTTQTPIFAKPTAAYKKGHVKRITVSIQSNKIDTISSVKNVSSDPPKQIYNKTKANEVNKNATYLKNDTDAEEIDDDVFYEDDEEEVLPEEKEDIKQGFSYATFIPYMSVIQSALMKNAHNNKKSKVGVLQSLRDHLLSEIQNRISSLWKPTPKSREAREYKDDDSHVDFPSNEGALMTIGFLTFAVFLIKLVLQLIQSVGNNDNGTTTTTIIGRKRRSIDLNEKAAEILNYIDQYRFKNLDF</sequence>
<dbReference type="AlphaFoldDB" id="A0A8K0D8T9"/>
<proteinExistence type="predicted"/>
<evidence type="ECO:0000313" key="2">
    <source>
        <dbReference type="EMBL" id="KAF2899001.1"/>
    </source>
</evidence>
<comment type="caution">
    <text evidence="2">The sequence shown here is derived from an EMBL/GenBank/DDBJ whole genome shotgun (WGS) entry which is preliminary data.</text>
</comment>
<evidence type="ECO:0000256" key="1">
    <source>
        <dbReference type="SAM" id="SignalP"/>
    </source>
</evidence>
<dbReference type="Proteomes" id="UP000801492">
    <property type="component" value="Unassembled WGS sequence"/>
</dbReference>
<keyword evidence="1" id="KW-0732">Signal</keyword>
<feature type="chain" id="PRO_5035434897" evidence="1">
    <location>
        <begin position="17"/>
        <end position="289"/>
    </location>
</feature>
<dbReference type="OrthoDB" id="7675048at2759"/>
<keyword evidence="3" id="KW-1185">Reference proteome</keyword>
<protein>
    <submittedName>
        <fullName evidence="2">Uncharacterized protein</fullName>
    </submittedName>
</protein>